<feature type="compositionally biased region" description="Low complexity" evidence="2">
    <location>
        <begin position="977"/>
        <end position="989"/>
    </location>
</feature>
<dbReference type="OrthoDB" id="2113965at2759"/>
<dbReference type="Pfam" id="PF04677">
    <property type="entry name" value="CwfJ_C_1"/>
    <property type="match status" value="1"/>
</dbReference>
<keyword evidence="3" id="KW-0472">Membrane</keyword>
<evidence type="ECO:0000313" key="6">
    <source>
        <dbReference type="EMBL" id="PSC69918.1"/>
    </source>
</evidence>
<reference evidence="6 7" key="1">
    <citation type="journal article" date="2018" name="Plant J.">
        <title>Genome sequences of Chlorella sorokiniana UTEX 1602 and Micractinium conductrix SAG 241.80: implications to maltose excretion by a green alga.</title>
        <authorList>
            <person name="Arriola M.B."/>
            <person name="Velmurugan N."/>
            <person name="Zhang Y."/>
            <person name="Plunkett M.H."/>
            <person name="Hondzo H."/>
            <person name="Barney B.M."/>
        </authorList>
    </citation>
    <scope>NUCLEOTIDE SEQUENCE [LARGE SCALE GENOMIC DNA]</scope>
    <source>
        <strain evidence="6 7">SAG 241.80</strain>
    </source>
</reference>
<feature type="region of interest" description="Disordered" evidence="2">
    <location>
        <begin position="482"/>
        <end position="529"/>
    </location>
</feature>
<keyword evidence="3" id="KW-0812">Transmembrane</keyword>
<feature type="transmembrane region" description="Helical" evidence="3">
    <location>
        <begin position="106"/>
        <end position="126"/>
    </location>
</feature>
<keyword evidence="7" id="KW-1185">Reference proteome</keyword>
<feature type="transmembrane region" description="Helical" evidence="3">
    <location>
        <begin position="199"/>
        <end position="219"/>
    </location>
</feature>
<dbReference type="InterPro" id="IPR036265">
    <property type="entry name" value="HIT-like_sf"/>
</dbReference>
<feature type="compositionally biased region" description="Low complexity" evidence="2">
    <location>
        <begin position="1114"/>
        <end position="1123"/>
    </location>
</feature>
<dbReference type="Pfam" id="PF07690">
    <property type="entry name" value="MFS_1"/>
    <property type="match status" value="1"/>
</dbReference>
<dbReference type="InterPro" id="IPR006767">
    <property type="entry name" value="Cwf19-like_C_dom-2"/>
</dbReference>
<feature type="compositionally biased region" description="Gly residues" evidence="2">
    <location>
        <begin position="594"/>
        <end position="611"/>
    </location>
</feature>
<comment type="similarity">
    <text evidence="1">Belongs to the CWF19 family.</text>
</comment>
<feature type="compositionally biased region" description="Basic and acidic residues" evidence="2">
    <location>
        <begin position="814"/>
        <end position="824"/>
    </location>
</feature>
<feature type="compositionally biased region" description="Basic and acidic residues" evidence="2">
    <location>
        <begin position="672"/>
        <end position="693"/>
    </location>
</feature>
<feature type="compositionally biased region" description="Basic residues" evidence="2">
    <location>
        <begin position="564"/>
        <end position="589"/>
    </location>
</feature>
<dbReference type="CDD" id="cd17330">
    <property type="entry name" value="MFS_SLC46_TetA_like"/>
    <property type="match status" value="1"/>
</dbReference>
<evidence type="ECO:0000259" key="4">
    <source>
        <dbReference type="Pfam" id="PF04676"/>
    </source>
</evidence>
<name>A0A2P6V763_9CHLO</name>
<evidence type="ECO:0000256" key="3">
    <source>
        <dbReference type="SAM" id="Phobius"/>
    </source>
</evidence>
<keyword evidence="3" id="KW-1133">Transmembrane helix</keyword>
<evidence type="ECO:0000256" key="1">
    <source>
        <dbReference type="ARBA" id="ARBA00006795"/>
    </source>
</evidence>
<evidence type="ECO:0000259" key="5">
    <source>
        <dbReference type="Pfam" id="PF04677"/>
    </source>
</evidence>
<feature type="region of interest" description="Disordered" evidence="2">
    <location>
        <begin position="1"/>
        <end position="29"/>
    </location>
</feature>
<evidence type="ECO:0000313" key="7">
    <source>
        <dbReference type="Proteomes" id="UP000239649"/>
    </source>
</evidence>
<feature type="compositionally biased region" description="Gly residues" evidence="2">
    <location>
        <begin position="630"/>
        <end position="644"/>
    </location>
</feature>
<dbReference type="SUPFAM" id="SSF54197">
    <property type="entry name" value="HIT-like"/>
    <property type="match status" value="1"/>
</dbReference>
<feature type="compositionally biased region" description="Pro residues" evidence="2">
    <location>
        <begin position="17"/>
        <end position="27"/>
    </location>
</feature>
<protein>
    <submittedName>
        <fullName evidence="6">CWF19 2</fullName>
    </submittedName>
</protein>
<dbReference type="SUPFAM" id="SSF103473">
    <property type="entry name" value="MFS general substrate transporter"/>
    <property type="match status" value="1"/>
</dbReference>
<dbReference type="InterPro" id="IPR036259">
    <property type="entry name" value="MFS_trans_sf"/>
</dbReference>
<feature type="compositionally biased region" description="Polar residues" evidence="2">
    <location>
        <begin position="830"/>
        <end position="839"/>
    </location>
</feature>
<dbReference type="GO" id="GO:0071014">
    <property type="term" value="C:post-mRNA release spliceosomal complex"/>
    <property type="evidence" value="ECO:0007669"/>
    <property type="project" value="TreeGrafter"/>
</dbReference>
<feature type="region of interest" description="Disordered" evidence="2">
    <location>
        <begin position="556"/>
        <end position="724"/>
    </location>
</feature>
<dbReference type="Gene3D" id="1.20.1250.20">
    <property type="entry name" value="MFS general substrate transporter like domains"/>
    <property type="match status" value="1"/>
</dbReference>
<sequence length="1505" mass="161597">MDGPQQQPRTSSDGEGLPPPPTPPAGDAPPLLRELWATGAWRLFPLLLVYMSGVTLLIPHIPGIVTDYFAGRRTGHTDLHCEGLPSDAPAADAAACRDAHSDVVMWSSWTSFFSNSFVSIVLTPLLGHWSDLHGRKPFFLVAQACACLPLGIVLAHLTLGVPLLWYYLVQIFISAVSSITPALAFCADLLCQRNRAATFGLIMATFSVAIFVGPAAGAAMEPLTAALSALAVVAACSVYTLLVLPESLTLKARAVAHRSHHAAAREHGGGAGAGGLRTVLGTTLRAARILLRSPLFKRLTLCMMITGVVLEGLQDLLVQYLQLKMDFGVKDVSHIFMIFGGCGLVVQTVLLRTLLGWLGEQRVLMIALVASAAQQAILGVAGVKWVAFLGIGLGSLGSMSFPTISSIKSNNAQEHEQGSVQGALYGARALASGTGPLLFAALFAAFTRTDSPLPYFPGAPFLFGTALMLVALGVAATIPSTAGGSGGSIERQTAQQQQQQAPQPAGEDASGSGNGSSGGTKSGDVEGGDAGQELASILASMLSGIKLVDRGQAEALAREEDKARRRAAKKEKKDRRKKDKKQKQGKKRHDGSDSDGGGGGGSSSDGGGAVGGRLRRQQWSDPDNSSGSDSDGGGGAGGGCGAAGGLQREDWMSKPKARAKTDAQLAEEEEARQEAEASQRRDPDKPFVSDRELNPYFRDGGSGVPPTEGGAAAAPAAARPAAVGDGGASWRLKALKRAQAQAGEEGKKVNEIVSERWGSLAELTAGLTSGRRAAHGNAHLHAARDRRTGDPEYEKRQAERRRMREGGEGGEGAGEERGGGRGEKAAYLSESRSGRSQMQRPKEADSLSWRRRDDRKDGRQEGGERRDGERSRQGSEERSRQGSEEHSRQGGEERSRQGGEERSRQGGEERPRDGGERHEGDRRREDDRGRQQGSRRERPSWRERPPRDPLGRGQDAEALKAAAAELNQFQADGSFMEQFEQQQAAAAAAEGREGDEARPVPGAEVQPSGSDSEHEHERQGQRRPDQHESVAAAMAAERASLARGALAPAAPAAAEAEPEQRPPRPAPAKADNLSAAAMLRARLTGKQPPPEAAPAAEPEPQRAAPARPAPRAPGRPAAAAAVAADEDRGAGSGSPPRRPERETIVLPQIDARGRAVPGAFGREQAGANLPDGGRRAKRVQRYEGGERSKYFADDDETDLQTLMKRTKYGDEGDMDKKLAAGIMKSQRYKQTDHDADAEYDHDAGLEMLDRKSGKRGTRENAGEKEKLRQVREYNRFNSALEQCQLCFASKHRPRHLAVAIGQSTYLAVPQRGRLVPGHCVIVPAEHVASTRQVDEQIWTEIRNFKKCLIQMFMKQGQDVIFFETAMQLGNMRSHASVECVPVPPKAASKAPMYFKKAVDDATSEWATHHAKRFIDTKAKGLRGSIPPNFPYMHVEFGISDGFVHPIDDETKFDRSLARSVLIGLLGLPQEDMHRRARGEKPEVQAAQAEDLRKSFEPYDWTRMLE</sequence>
<feature type="compositionally biased region" description="Basic and acidic residues" evidence="2">
    <location>
        <begin position="840"/>
        <end position="958"/>
    </location>
</feature>
<feature type="compositionally biased region" description="Basic and acidic residues" evidence="2">
    <location>
        <begin position="782"/>
        <end position="807"/>
    </location>
</feature>
<dbReference type="InterPro" id="IPR011701">
    <property type="entry name" value="MFS"/>
</dbReference>
<feature type="transmembrane region" description="Helical" evidence="3">
    <location>
        <begin position="425"/>
        <end position="446"/>
    </location>
</feature>
<feature type="compositionally biased region" description="Polar residues" evidence="2">
    <location>
        <begin position="1"/>
        <end position="11"/>
    </location>
</feature>
<accession>A0A2P6V763</accession>
<feature type="transmembrane region" description="Helical" evidence="3">
    <location>
        <begin position="225"/>
        <end position="244"/>
    </location>
</feature>
<dbReference type="PANTHER" id="PTHR12072:SF5">
    <property type="entry name" value="CWF19-LIKE PROTEIN 2"/>
    <property type="match status" value="1"/>
</dbReference>
<feature type="transmembrane region" description="Helical" evidence="3">
    <location>
        <begin position="165"/>
        <end position="187"/>
    </location>
</feature>
<feature type="region of interest" description="Disordered" evidence="2">
    <location>
        <begin position="1243"/>
        <end position="1264"/>
    </location>
</feature>
<dbReference type="EMBL" id="LHPF02000023">
    <property type="protein sequence ID" value="PSC69918.1"/>
    <property type="molecule type" value="Genomic_DNA"/>
</dbReference>
<dbReference type="Proteomes" id="UP000239649">
    <property type="component" value="Unassembled WGS sequence"/>
</dbReference>
<feature type="transmembrane region" description="Helical" evidence="3">
    <location>
        <begin position="295"/>
        <end position="313"/>
    </location>
</feature>
<feature type="compositionally biased region" description="Basic and acidic residues" evidence="2">
    <location>
        <begin position="1011"/>
        <end position="1028"/>
    </location>
</feature>
<dbReference type="InterPro" id="IPR040194">
    <property type="entry name" value="Cwf19-like"/>
</dbReference>
<feature type="compositionally biased region" description="Low complexity" evidence="2">
    <location>
        <begin position="704"/>
        <end position="723"/>
    </location>
</feature>
<dbReference type="PANTHER" id="PTHR12072">
    <property type="entry name" value="CWF19, CELL CYCLE CONTROL PROTEIN"/>
    <property type="match status" value="1"/>
</dbReference>
<feature type="transmembrane region" description="Helical" evidence="3">
    <location>
        <begin position="138"/>
        <end position="159"/>
    </location>
</feature>
<dbReference type="STRING" id="554055.A0A2P6V763"/>
<comment type="caution">
    <text evidence="6">The sequence shown here is derived from an EMBL/GenBank/DDBJ whole genome shotgun (WGS) entry which is preliminary data.</text>
</comment>
<feature type="region of interest" description="Disordered" evidence="2">
    <location>
        <begin position="971"/>
        <end position="1177"/>
    </location>
</feature>
<feature type="domain" description="Cwf19-like protein C-terminal" evidence="4">
    <location>
        <begin position="1404"/>
        <end position="1501"/>
    </location>
</feature>
<dbReference type="InterPro" id="IPR006768">
    <property type="entry name" value="Cwf19-like_C_dom-1"/>
</dbReference>
<feature type="compositionally biased region" description="Low complexity" evidence="2">
    <location>
        <begin position="1093"/>
        <end position="1106"/>
    </location>
</feature>
<feature type="compositionally biased region" description="Low complexity" evidence="2">
    <location>
        <begin position="492"/>
        <end position="505"/>
    </location>
</feature>
<feature type="region of interest" description="Disordered" evidence="2">
    <location>
        <begin position="768"/>
        <end position="958"/>
    </location>
</feature>
<evidence type="ECO:0000256" key="2">
    <source>
        <dbReference type="SAM" id="MobiDB-lite"/>
    </source>
</evidence>
<feature type="transmembrane region" description="Helical" evidence="3">
    <location>
        <begin position="333"/>
        <end position="351"/>
    </location>
</feature>
<feature type="domain" description="Cwf19-like C-terminal" evidence="5">
    <location>
        <begin position="1273"/>
        <end position="1395"/>
    </location>
</feature>
<organism evidence="6 7">
    <name type="scientific">Micractinium conductrix</name>
    <dbReference type="NCBI Taxonomy" id="554055"/>
    <lineage>
        <taxon>Eukaryota</taxon>
        <taxon>Viridiplantae</taxon>
        <taxon>Chlorophyta</taxon>
        <taxon>core chlorophytes</taxon>
        <taxon>Trebouxiophyceae</taxon>
        <taxon>Chlorellales</taxon>
        <taxon>Chlorellaceae</taxon>
        <taxon>Chlorella clade</taxon>
        <taxon>Micractinium</taxon>
    </lineage>
</organism>
<proteinExistence type="inferred from homology"/>
<feature type="transmembrane region" description="Helical" evidence="3">
    <location>
        <begin position="387"/>
        <end position="404"/>
    </location>
</feature>
<dbReference type="GO" id="GO:0000398">
    <property type="term" value="P:mRNA splicing, via spliceosome"/>
    <property type="evidence" value="ECO:0007669"/>
    <property type="project" value="TreeGrafter"/>
</dbReference>
<feature type="transmembrane region" description="Helical" evidence="3">
    <location>
        <begin position="458"/>
        <end position="478"/>
    </location>
</feature>
<feature type="transmembrane region" description="Helical" evidence="3">
    <location>
        <begin position="43"/>
        <end position="61"/>
    </location>
</feature>
<dbReference type="Pfam" id="PF04676">
    <property type="entry name" value="CwfJ_C_2"/>
    <property type="match status" value="1"/>
</dbReference>
<feature type="compositionally biased region" description="Low complexity" evidence="2">
    <location>
        <begin position="1029"/>
        <end position="1055"/>
    </location>
</feature>
<gene>
    <name evidence="6" type="ORF">C2E20_6681</name>
</gene>
<dbReference type="GO" id="GO:0022857">
    <property type="term" value="F:transmembrane transporter activity"/>
    <property type="evidence" value="ECO:0007669"/>
    <property type="project" value="InterPro"/>
</dbReference>
<feature type="compositionally biased region" description="Gly residues" evidence="2">
    <location>
        <begin position="512"/>
        <end position="521"/>
    </location>
</feature>